<keyword evidence="2" id="KW-1185">Reference proteome</keyword>
<reference evidence="1 2" key="1">
    <citation type="submission" date="2016-06" db="EMBL/GenBank/DDBJ databases">
        <authorList>
            <person name="Kjaerup R.B."/>
            <person name="Dalgaard T.S."/>
            <person name="Juul-Madsen H.R."/>
        </authorList>
    </citation>
    <scope>NUCLEOTIDE SEQUENCE [LARGE SCALE GENOMIC DNA]</scope>
    <source>
        <strain evidence="1 2">CECT 8886</strain>
    </source>
</reference>
<evidence type="ECO:0000313" key="1">
    <source>
        <dbReference type="EMBL" id="SBS30467.1"/>
    </source>
</evidence>
<dbReference type="Pfam" id="PF10618">
    <property type="entry name" value="Tail_tube"/>
    <property type="match status" value="1"/>
</dbReference>
<dbReference type="EMBL" id="FLOB01000003">
    <property type="protein sequence ID" value="SBS30467.1"/>
    <property type="molecule type" value="Genomic_DNA"/>
</dbReference>
<evidence type="ECO:0000313" key="2">
    <source>
        <dbReference type="Proteomes" id="UP000092544"/>
    </source>
</evidence>
<dbReference type="STRING" id="1792290.MSP8886_01822"/>
<accession>A0A1A8TEG2</accession>
<proteinExistence type="predicted"/>
<gene>
    <name evidence="1" type="ORF">MSP8886_01822</name>
</gene>
<dbReference type="Proteomes" id="UP000092544">
    <property type="component" value="Unassembled WGS sequence"/>
</dbReference>
<dbReference type="AlphaFoldDB" id="A0A1A8TEG2"/>
<organism evidence="1 2">
    <name type="scientific">Marinomonas spartinae</name>
    <dbReference type="NCBI Taxonomy" id="1792290"/>
    <lineage>
        <taxon>Bacteria</taxon>
        <taxon>Pseudomonadati</taxon>
        <taxon>Pseudomonadota</taxon>
        <taxon>Gammaproteobacteria</taxon>
        <taxon>Oceanospirillales</taxon>
        <taxon>Oceanospirillaceae</taxon>
        <taxon>Marinomonas</taxon>
    </lineage>
</organism>
<protein>
    <submittedName>
        <fullName evidence="1">Phage tail tube protein</fullName>
    </submittedName>
</protein>
<name>A0A1A8TEG2_9GAMM</name>
<sequence length="118" mass="12679">MAKVAKKLYFDIPTIGRVNSLSGATFNPGGSKRDAVMADTGVAGFTEEPVAPSCEFKIVNTSDIDQNLLRNLVDVNVTVQDDNNKVWVINGAWMTEPPVLSGGEYSCKMQGISADLVK</sequence>
<dbReference type="InterPro" id="IPR019596">
    <property type="entry name" value="Phage_Mu_GpM_tail_tub"/>
</dbReference>
<dbReference type="OrthoDB" id="5463544at2"/>
<dbReference type="RefSeq" id="WP_067015274.1">
    <property type="nucleotide sequence ID" value="NZ_FLOB01000003.1"/>
</dbReference>